<keyword evidence="1" id="KW-0732">Signal</keyword>
<feature type="chain" id="PRO_5019334994" evidence="1">
    <location>
        <begin position="19"/>
        <end position="391"/>
    </location>
</feature>
<feature type="signal peptide" evidence="1">
    <location>
        <begin position="1"/>
        <end position="18"/>
    </location>
</feature>
<evidence type="ECO:0000313" key="4">
    <source>
        <dbReference type="EMBL" id="RGR95813.1"/>
    </source>
</evidence>
<proteinExistence type="predicted"/>
<evidence type="ECO:0000259" key="3">
    <source>
        <dbReference type="Pfam" id="PF20732"/>
    </source>
</evidence>
<dbReference type="EMBL" id="QRUU01000032">
    <property type="protein sequence ID" value="RGR95813.1"/>
    <property type="molecule type" value="Genomic_DNA"/>
</dbReference>
<comment type="caution">
    <text evidence="4">The sequence shown here is derived from an EMBL/GenBank/DDBJ whole genome shotgun (WGS) entry which is preliminary data.</text>
</comment>
<accession>A0A412GM25</accession>
<dbReference type="InterPro" id="IPR008302">
    <property type="entry name" value="NamZ"/>
</dbReference>
<dbReference type="Pfam" id="PF07075">
    <property type="entry name" value="NamZ_N"/>
    <property type="match status" value="1"/>
</dbReference>
<dbReference type="Gene3D" id="3.40.50.12170">
    <property type="entry name" value="Uncharacterised protein PF07075, DUF1343"/>
    <property type="match status" value="1"/>
</dbReference>
<gene>
    <name evidence="4" type="ORF">DWY20_08545</name>
</gene>
<reference evidence="4 5" key="1">
    <citation type="submission" date="2018-08" db="EMBL/GenBank/DDBJ databases">
        <title>A genome reference for cultivated species of the human gut microbiota.</title>
        <authorList>
            <person name="Zou Y."/>
            <person name="Xue W."/>
            <person name="Luo G."/>
        </authorList>
    </citation>
    <scope>NUCLEOTIDE SEQUENCE [LARGE SCALE GENOMIC DNA]</scope>
    <source>
        <strain evidence="4 5">AF24-2</strain>
    </source>
</reference>
<feature type="domain" description="Peptidoglycan beta-N-acetylmuramidase NamZ N-terminal" evidence="2">
    <location>
        <begin position="39"/>
        <end position="236"/>
    </location>
</feature>
<dbReference type="AlphaFoldDB" id="A0A412GM25"/>
<evidence type="ECO:0000259" key="2">
    <source>
        <dbReference type="Pfam" id="PF07075"/>
    </source>
</evidence>
<evidence type="ECO:0000256" key="1">
    <source>
        <dbReference type="SAM" id="SignalP"/>
    </source>
</evidence>
<dbReference type="GO" id="GO:0033922">
    <property type="term" value="F:peptidoglycan beta-N-acetylmuramidase activity"/>
    <property type="evidence" value="ECO:0007669"/>
    <property type="project" value="InterPro"/>
</dbReference>
<keyword evidence="5" id="KW-1185">Reference proteome</keyword>
<name>A0A412GM25_9BACT</name>
<dbReference type="Gene3D" id="3.90.1150.140">
    <property type="match status" value="1"/>
</dbReference>
<organism evidence="4 5">
    <name type="scientific">Phocaeicola coprocola</name>
    <dbReference type="NCBI Taxonomy" id="310298"/>
    <lineage>
        <taxon>Bacteria</taxon>
        <taxon>Pseudomonadati</taxon>
        <taxon>Bacteroidota</taxon>
        <taxon>Bacteroidia</taxon>
        <taxon>Bacteroidales</taxon>
        <taxon>Bacteroidaceae</taxon>
        <taxon>Phocaeicola</taxon>
    </lineage>
</organism>
<dbReference type="PANTHER" id="PTHR42915">
    <property type="entry name" value="HYPOTHETICAL 460 KDA PROTEIN IN FEUA-SIGW INTERGENIC REGION [PRECURSOR]"/>
    <property type="match status" value="1"/>
</dbReference>
<dbReference type="PANTHER" id="PTHR42915:SF1">
    <property type="entry name" value="PEPTIDOGLYCAN BETA-N-ACETYLMURAMIDASE NAMZ"/>
    <property type="match status" value="1"/>
</dbReference>
<protein>
    <submittedName>
        <fullName evidence="4">DUF1343 domain-containing protein</fullName>
    </submittedName>
</protein>
<feature type="domain" description="Peptidoglycan beta-N-acetylmuramidase NamZ C-terminal" evidence="3">
    <location>
        <begin position="241"/>
        <end position="385"/>
    </location>
</feature>
<sequence>MKYITLFICWLAVLQATAQVKNGADRLEELFPLLENKRISLVVNQTSLVQNVHLLDTLYNKGVHITQVFAPEHGFRGDADAGEFIKNGKDYRTQVPIISLYGKNKKPQPSQLQQTDIMIFDIQDVGARFYTYISTMFYVMQACAENNKELIILDRPNPCDYVDGPVLDMKYKSFVGILPIPILHGCTIGELAQMINGEGWLGNNLQCPLKVITIEDWKHGQPYSLPVKPSPNLPNDQAIALYPSLCPFEGTSVSVGRGTDFPFQIIGSPTTKNLKFRFMPHSMKGSDKHPLHQDTYCYGLNLSSEKNIPKGFSLQYVIQFYNYFQNLTKHAEKEFFTRPHWFDLLMGTNQVRLDILKDKSEEQIRSAWQKKLNQYKEIRKKYLLYEDYPAM</sequence>
<dbReference type="Pfam" id="PF20732">
    <property type="entry name" value="NamZ_C"/>
    <property type="match status" value="1"/>
</dbReference>
<evidence type="ECO:0000313" key="5">
    <source>
        <dbReference type="Proteomes" id="UP000285864"/>
    </source>
</evidence>
<dbReference type="Proteomes" id="UP000285864">
    <property type="component" value="Unassembled WGS sequence"/>
</dbReference>
<dbReference type="RefSeq" id="WP_118484422.1">
    <property type="nucleotide sequence ID" value="NZ_CAUELD010000025.1"/>
</dbReference>
<dbReference type="InterPro" id="IPR048503">
    <property type="entry name" value="NamZ_C"/>
</dbReference>
<dbReference type="InterPro" id="IPR048502">
    <property type="entry name" value="NamZ_N"/>
</dbReference>
<dbReference type="PIRSF" id="PIRSF016719">
    <property type="entry name" value="UCP016719"/>
    <property type="match status" value="1"/>
</dbReference>